<dbReference type="InterPro" id="IPR036390">
    <property type="entry name" value="WH_DNA-bd_sf"/>
</dbReference>
<reference evidence="14" key="1">
    <citation type="submission" date="2022-07" db="EMBL/GenBank/DDBJ databases">
        <authorList>
            <person name="Wu T."/>
        </authorList>
    </citation>
    <scope>NUCLEOTIDE SEQUENCE</scope>
    <source>
        <strain evidence="14">SD-1</strain>
        <plasmid evidence="14">unnamed2</plasmid>
    </source>
</reference>
<dbReference type="InterPro" id="IPR036388">
    <property type="entry name" value="WH-like_DNA-bd_sf"/>
</dbReference>
<dbReference type="SUPFAM" id="SSF47979">
    <property type="entry name" value="Iron-dependent repressor protein, dimerization domain"/>
    <property type="match status" value="1"/>
</dbReference>
<feature type="domain" description="HTH dtxR-type" evidence="13">
    <location>
        <begin position="19"/>
        <end position="81"/>
    </location>
</feature>
<keyword evidence="10" id="KW-0804">Transcription</keyword>
<dbReference type="InterPro" id="IPR008988">
    <property type="entry name" value="Transcriptional_repressor_C"/>
</dbReference>
<sequence>MGTSNTASRTVSTPKAADLTAVAQDYLKSVWSAQEWSDEPVTVGLIAERLGVSASTASEGIRKYTAQGLLRHARYGGVELTPVGTEYALMMVRRHRLLETFLVEKLGYRWDEVHHEAEVLEHAVSDTFITRIDALLGQPRHDPHGDPIPSSGEYPDTENMMQLNTVPTGLTVVIRRVSDDSSEMLRYFAHHGLIPGTGLSVQEPKAFTAGIPVHVADTGKDVVLGNEAAAALWVEITTPGSDAFS</sequence>
<proteinExistence type="inferred from homology"/>
<evidence type="ECO:0000256" key="8">
    <source>
        <dbReference type="ARBA" id="ARBA00023125"/>
    </source>
</evidence>
<dbReference type="InterPro" id="IPR022689">
    <property type="entry name" value="Iron_dep_repressor"/>
</dbReference>
<dbReference type="SMART" id="SM00899">
    <property type="entry name" value="FeoA"/>
    <property type="match status" value="1"/>
</dbReference>
<comment type="subunit">
    <text evidence="3">Homodimer.</text>
</comment>
<keyword evidence="5" id="KW-0678">Repressor</keyword>
<evidence type="ECO:0000256" key="1">
    <source>
        <dbReference type="ARBA" id="ARBA00004496"/>
    </source>
</evidence>
<dbReference type="GO" id="GO:0003677">
    <property type="term" value="F:DNA binding"/>
    <property type="evidence" value="ECO:0007669"/>
    <property type="project" value="UniProtKB-KW"/>
</dbReference>
<dbReference type="GO" id="GO:0003700">
    <property type="term" value="F:DNA-binding transcription factor activity"/>
    <property type="evidence" value="ECO:0007669"/>
    <property type="project" value="InterPro"/>
</dbReference>
<dbReference type="SMART" id="SM00529">
    <property type="entry name" value="HTH_DTXR"/>
    <property type="match status" value="1"/>
</dbReference>
<keyword evidence="15" id="KW-1185">Reference proteome</keyword>
<dbReference type="AlphaFoldDB" id="A0AAX3EQG5"/>
<evidence type="ECO:0000256" key="2">
    <source>
        <dbReference type="ARBA" id="ARBA00007871"/>
    </source>
</evidence>
<evidence type="ECO:0000256" key="9">
    <source>
        <dbReference type="ARBA" id="ARBA00023159"/>
    </source>
</evidence>
<evidence type="ECO:0000259" key="13">
    <source>
        <dbReference type="PROSITE" id="PS50944"/>
    </source>
</evidence>
<accession>A0AAX3EQG5</accession>
<dbReference type="PANTHER" id="PTHR33238">
    <property type="entry name" value="IRON (METAL) DEPENDENT REPRESSOR, DTXR FAMILY"/>
    <property type="match status" value="1"/>
</dbReference>
<dbReference type="RefSeq" id="WP_166842992.1">
    <property type="nucleotide sequence ID" value="NZ_CP101187.1"/>
</dbReference>
<dbReference type="CDD" id="cd00090">
    <property type="entry name" value="HTH_ARSR"/>
    <property type="match status" value="1"/>
</dbReference>
<evidence type="ECO:0000256" key="12">
    <source>
        <dbReference type="ARBA" id="ARBA00032593"/>
    </source>
</evidence>
<dbReference type="InterPro" id="IPR050536">
    <property type="entry name" value="DtxR_MntR_Metal-Reg"/>
</dbReference>
<keyword evidence="8" id="KW-0238">DNA-binding</keyword>
<evidence type="ECO:0000256" key="4">
    <source>
        <dbReference type="ARBA" id="ARBA00022490"/>
    </source>
</evidence>
<gene>
    <name evidence="14" type="ORF">NL394_22925</name>
</gene>
<dbReference type="InterPro" id="IPR038157">
    <property type="entry name" value="FeoA_core_dom"/>
</dbReference>
<dbReference type="GO" id="GO:0046983">
    <property type="term" value="F:protein dimerization activity"/>
    <property type="evidence" value="ECO:0007669"/>
    <property type="project" value="InterPro"/>
</dbReference>
<dbReference type="InterPro" id="IPR001367">
    <property type="entry name" value="Fe_dep_repressor"/>
</dbReference>
<organism evidence="14 15">
    <name type="scientific">Paenarthrobacter ureafaciens</name>
    <dbReference type="NCBI Taxonomy" id="37931"/>
    <lineage>
        <taxon>Bacteria</taxon>
        <taxon>Bacillati</taxon>
        <taxon>Actinomycetota</taxon>
        <taxon>Actinomycetes</taxon>
        <taxon>Micrococcales</taxon>
        <taxon>Micrococcaceae</taxon>
        <taxon>Paenarthrobacter</taxon>
    </lineage>
</organism>
<dbReference type="InterPro" id="IPR022687">
    <property type="entry name" value="HTH_DTXR"/>
</dbReference>
<evidence type="ECO:0000256" key="5">
    <source>
        <dbReference type="ARBA" id="ARBA00022491"/>
    </source>
</evidence>
<dbReference type="GO" id="GO:0005737">
    <property type="term" value="C:cytoplasm"/>
    <property type="evidence" value="ECO:0007669"/>
    <property type="project" value="UniProtKB-SubCell"/>
</dbReference>
<dbReference type="SUPFAM" id="SSF46785">
    <property type="entry name" value="Winged helix' DNA-binding domain"/>
    <property type="match status" value="1"/>
</dbReference>
<dbReference type="Gene3D" id="1.10.10.10">
    <property type="entry name" value="Winged helix-like DNA-binding domain superfamily/Winged helix DNA-binding domain"/>
    <property type="match status" value="1"/>
</dbReference>
<dbReference type="SUPFAM" id="SSF50037">
    <property type="entry name" value="C-terminal domain of transcriptional repressors"/>
    <property type="match status" value="1"/>
</dbReference>
<dbReference type="PANTHER" id="PTHR33238:SF11">
    <property type="entry name" value="TRANSCRIPTIONAL REGULATOR MNTR"/>
    <property type="match status" value="1"/>
</dbReference>
<dbReference type="Gene3D" id="2.30.30.90">
    <property type="match status" value="1"/>
</dbReference>
<evidence type="ECO:0000313" key="14">
    <source>
        <dbReference type="EMBL" id="UYW00004.1"/>
    </source>
</evidence>
<keyword evidence="9" id="KW-0010">Activator</keyword>
<protein>
    <recommendedName>
        <fullName evidence="12">Manganese transport regulator</fullName>
    </recommendedName>
</protein>
<comment type="similarity">
    <text evidence="2">Belongs to the DtxR/MntR family.</text>
</comment>
<dbReference type="Pfam" id="PF04023">
    <property type="entry name" value="FeoA"/>
    <property type="match status" value="1"/>
</dbReference>
<keyword evidence="14" id="KW-0614">Plasmid</keyword>
<evidence type="ECO:0000256" key="10">
    <source>
        <dbReference type="ARBA" id="ARBA00023163"/>
    </source>
</evidence>
<evidence type="ECO:0000256" key="11">
    <source>
        <dbReference type="ARBA" id="ARBA00023211"/>
    </source>
</evidence>
<keyword evidence="11" id="KW-0464">Manganese</keyword>
<evidence type="ECO:0000313" key="15">
    <source>
        <dbReference type="Proteomes" id="UP001163293"/>
    </source>
</evidence>
<dbReference type="InterPro" id="IPR036421">
    <property type="entry name" value="Fe_dep_repressor_sf"/>
</dbReference>
<keyword evidence="4" id="KW-0963">Cytoplasm</keyword>
<geneLocation type="plasmid" evidence="14 15">
    <name>unnamed2</name>
</geneLocation>
<dbReference type="GO" id="GO:0045892">
    <property type="term" value="P:negative regulation of DNA-templated transcription"/>
    <property type="evidence" value="ECO:0007669"/>
    <property type="project" value="TreeGrafter"/>
</dbReference>
<dbReference type="Pfam" id="PF01325">
    <property type="entry name" value="Fe_dep_repress"/>
    <property type="match status" value="1"/>
</dbReference>
<keyword evidence="7" id="KW-0805">Transcription regulation</keyword>
<dbReference type="Proteomes" id="UP001163293">
    <property type="component" value="Plasmid unnamed2"/>
</dbReference>
<dbReference type="GO" id="GO:0046914">
    <property type="term" value="F:transition metal ion binding"/>
    <property type="evidence" value="ECO:0007669"/>
    <property type="project" value="InterPro"/>
</dbReference>
<comment type="subcellular location">
    <subcellularLocation>
        <location evidence="1">Cytoplasm</location>
    </subcellularLocation>
</comment>
<dbReference type="EMBL" id="CP101187">
    <property type="protein sequence ID" value="UYW00004.1"/>
    <property type="molecule type" value="Genomic_DNA"/>
</dbReference>
<keyword evidence="6" id="KW-0408">Iron</keyword>
<dbReference type="InterPro" id="IPR007167">
    <property type="entry name" value="Fe-transptr_FeoA-like"/>
</dbReference>
<dbReference type="Pfam" id="PF02742">
    <property type="entry name" value="Fe_dep_repr_C"/>
    <property type="match status" value="1"/>
</dbReference>
<evidence type="ECO:0000256" key="3">
    <source>
        <dbReference type="ARBA" id="ARBA00011738"/>
    </source>
</evidence>
<evidence type="ECO:0000256" key="6">
    <source>
        <dbReference type="ARBA" id="ARBA00023004"/>
    </source>
</evidence>
<dbReference type="PROSITE" id="PS50944">
    <property type="entry name" value="HTH_DTXR"/>
    <property type="match status" value="1"/>
</dbReference>
<name>A0AAX3EQG5_PAEUR</name>
<evidence type="ECO:0000256" key="7">
    <source>
        <dbReference type="ARBA" id="ARBA00023015"/>
    </source>
</evidence>
<dbReference type="InterPro" id="IPR011991">
    <property type="entry name" value="ArsR-like_HTH"/>
</dbReference>